<dbReference type="GO" id="GO:0000981">
    <property type="term" value="F:DNA-binding transcription factor activity, RNA polymerase II-specific"/>
    <property type="evidence" value="ECO:0007669"/>
    <property type="project" value="InterPro"/>
</dbReference>
<dbReference type="InParanoid" id="B8MC90"/>
<organism evidence="8 9">
    <name type="scientific">Talaromyces stipitatus (strain ATCC 10500 / CBS 375.48 / QM 6759 / NRRL 1006)</name>
    <name type="common">Penicillium stipitatum</name>
    <dbReference type="NCBI Taxonomy" id="441959"/>
    <lineage>
        <taxon>Eukaryota</taxon>
        <taxon>Fungi</taxon>
        <taxon>Dikarya</taxon>
        <taxon>Ascomycota</taxon>
        <taxon>Pezizomycotina</taxon>
        <taxon>Eurotiomycetes</taxon>
        <taxon>Eurotiomycetidae</taxon>
        <taxon>Eurotiales</taxon>
        <taxon>Trichocomaceae</taxon>
        <taxon>Talaromyces</taxon>
        <taxon>Talaromyces sect. Talaromyces</taxon>
    </lineage>
</organism>
<reference evidence="9" key="1">
    <citation type="journal article" date="2015" name="Genome Announc.">
        <title>Genome sequence of the AIDS-associated pathogen Penicillium marneffei (ATCC18224) and its near taxonomic relative Talaromyces stipitatus (ATCC10500).</title>
        <authorList>
            <person name="Nierman W.C."/>
            <person name="Fedorova-Abrams N.D."/>
            <person name="Andrianopoulos A."/>
        </authorList>
    </citation>
    <scope>NUCLEOTIDE SEQUENCE [LARGE SCALE GENOMIC DNA]</scope>
    <source>
        <strain evidence="9">ATCC 10500 / CBS 375.48 / QM 6759 / NRRL 1006</strain>
    </source>
</reference>
<dbReference type="PhylomeDB" id="B8MC90"/>
<dbReference type="PROSITE" id="PS00463">
    <property type="entry name" value="ZN2_CY6_FUNGAL_1"/>
    <property type="match status" value="1"/>
</dbReference>
<evidence type="ECO:0000256" key="6">
    <source>
        <dbReference type="SAM" id="MobiDB-lite"/>
    </source>
</evidence>
<evidence type="ECO:0000313" key="9">
    <source>
        <dbReference type="Proteomes" id="UP000001745"/>
    </source>
</evidence>
<dbReference type="AlphaFoldDB" id="B8MC90"/>
<feature type="compositionally biased region" description="Polar residues" evidence="6">
    <location>
        <begin position="542"/>
        <end position="553"/>
    </location>
</feature>
<dbReference type="OMA" id="IDDLCGW"/>
<keyword evidence="9" id="KW-1185">Reference proteome</keyword>
<keyword evidence="1" id="KW-0479">Metal-binding</keyword>
<dbReference type="Proteomes" id="UP000001745">
    <property type="component" value="Unassembled WGS sequence"/>
</dbReference>
<dbReference type="PROSITE" id="PS50048">
    <property type="entry name" value="ZN2_CY6_FUNGAL_2"/>
    <property type="match status" value="1"/>
</dbReference>
<evidence type="ECO:0000313" key="8">
    <source>
        <dbReference type="EMBL" id="EED18536.1"/>
    </source>
</evidence>
<proteinExistence type="predicted"/>
<dbReference type="Gene3D" id="4.10.240.10">
    <property type="entry name" value="Zn(2)-C6 fungal-type DNA-binding domain"/>
    <property type="match status" value="1"/>
</dbReference>
<dbReference type="PANTHER" id="PTHR47431:SF4">
    <property type="entry name" value="ZN(II)2CYS6 TRANSCRIPTION FACTOR (EUROFUNG)"/>
    <property type="match status" value="1"/>
</dbReference>
<evidence type="ECO:0000256" key="1">
    <source>
        <dbReference type="ARBA" id="ARBA00022723"/>
    </source>
</evidence>
<dbReference type="Pfam" id="PF00172">
    <property type="entry name" value="Zn_clus"/>
    <property type="match status" value="1"/>
</dbReference>
<name>B8MC90_TALSN</name>
<dbReference type="GeneID" id="8097733"/>
<dbReference type="VEuPathDB" id="FungiDB:TSTA_122680"/>
<dbReference type="SUPFAM" id="SSF57701">
    <property type="entry name" value="Zn2/Cys6 DNA-binding domain"/>
    <property type="match status" value="1"/>
</dbReference>
<keyword evidence="2" id="KW-0805">Transcription regulation</keyword>
<dbReference type="eggNOG" id="ENOG502RF8N">
    <property type="taxonomic scope" value="Eukaryota"/>
</dbReference>
<accession>B8MC90</accession>
<dbReference type="PANTHER" id="PTHR47431">
    <property type="entry name" value="ZN(II)2CYS6 TRANSCRIPTION FACTOR (EUROFUNG)-RELATED"/>
    <property type="match status" value="1"/>
</dbReference>
<evidence type="ECO:0000256" key="2">
    <source>
        <dbReference type="ARBA" id="ARBA00023015"/>
    </source>
</evidence>
<protein>
    <submittedName>
        <fullName evidence="8">C6 transcription factor, putative</fullName>
    </submittedName>
</protein>
<dbReference type="CDD" id="cd00067">
    <property type="entry name" value="GAL4"/>
    <property type="match status" value="1"/>
</dbReference>
<dbReference type="SMART" id="SM00906">
    <property type="entry name" value="Fungal_trans"/>
    <property type="match status" value="1"/>
</dbReference>
<dbReference type="GO" id="GO:0008270">
    <property type="term" value="F:zinc ion binding"/>
    <property type="evidence" value="ECO:0007669"/>
    <property type="project" value="InterPro"/>
</dbReference>
<dbReference type="InterPro" id="IPR036864">
    <property type="entry name" value="Zn2-C6_fun-type_DNA-bd_sf"/>
</dbReference>
<evidence type="ECO:0000259" key="7">
    <source>
        <dbReference type="PROSITE" id="PS50048"/>
    </source>
</evidence>
<keyword evidence="3" id="KW-0238">DNA-binding</keyword>
<evidence type="ECO:0000256" key="3">
    <source>
        <dbReference type="ARBA" id="ARBA00023125"/>
    </source>
</evidence>
<evidence type="ECO:0000256" key="4">
    <source>
        <dbReference type="ARBA" id="ARBA00023163"/>
    </source>
</evidence>
<feature type="domain" description="Zn(2)-C6 fungal-type" evidence="7">
    <location>
        <begin position="20"/>
        <end position="50"/>
    </location>
</feature>
<gene>
    <name evidence="8" type="ORF">TSTA_122680</name>
</gene>
<feature type="region of interest" description="Disordered" evidence="6">
    <location>
        <begin position="542"/>
        <end position="578"/>
    </location>
</feature>
<dbReference type="STRING" id="441959.B8MC90"/>
<dbReference type="HOGENOM" id="CLU_015502_2_0_1"/>
<keyword evidence="5" id="KW-0539">Nucleus</keyword>
<dbReference type="InterPro" id="IPR007219">
    <property type="entry name" value="XnlR_reg_dom"/>
</dbReference>
<keyword evidence="4" id="KW-0804">Transcription</keyword>
<evidence type="ECO:0000256" key="5">
    <source>
        <dbReference type="ARBA" id="ARBA00023242"/>
    </source>
</evidence>
<dbReference type="OrthoDB" id="2399539at2759"/>
<dbReference type="GO" id="GO:0003677">
    <property type="term" value="F:DNA binding"/>
    <property type="evidence" value="ECO:0007669"/>
    <property type="project" value="UniProtKB-KW"/>
</dbReference>
<dbReference type="SMART" id="SM00066">
    <property type="entry name" value="GAL4"/>
    <property type="match status" value="1"/>
</dbReference>
<dbReference type="RefSeq" id="XP_002482528.1">
    <property type="nucleotide sequence ID" value="XM_002482483.1"/>
</dbReference>
<dbReference type="GO" id="GO:0006351">
    <property type="term" value="P:DNA-templated transcription"/>
    <property type="evidence" value="ECO:0007669"/>
    <property type="project" value="InterPro"/>
</dbReference>
<dbReference type="EMBL" id="EQ962655">
    <property type="protein sequence ID" value="EED18536.1"/>
    <property type="molecule type" value="Genomic_DNA"/>
</dbReference>
<dbReference type="InterPro" id="IPR001138">
    <property type="entry name" value="Zn2Cys6_DnaBD"/>
</dbReference>
<sequence length="606" mass="67773">MNPFNDSAARRVRPSRSSLACLPCRSRHLKCDGKKPYCSRCVETAKQCHYVPSRRGGLDRAALAERRKRLPPTGSAAVIGLQLPAGVQQDHSSGSVDVDFPTDRQLLGGNTIDEGTSLAVIQVDTDNIDGDALIEAYYRYFHKFHPFVVPQKHLTRLYQDMRRQASWKILVDVLRLVGHIFISGELSIPLKDHVKACLTQTSPVDAIIVQCRLLYSMILFWHGHEDDAKIEIDTAIQIAVDLQMFLQAFAWEHGGADPVVRENLRRTWWMLYIVDTYYAGTLGMTASRLWDIESTVELPCEESDYESGEVPEPISLQEFDCREFAPDSVRFSSFTYLIGAVRCTALAISMAPKSLVKEDSADVVQSVDSILDGWLRLLPKNSNKVMDKSGNIDELMFQAHLVIHITSISLHRPFSDLKFDIVEKLSSCAREPLSGTLAPEPVNIHTLRVLQSVEAQTRLLVLPFRQFHHSPFVTCMISGGALALLSACKFLLKGKDLMVARGQMKMIIGCLKELSEVWPRTARNLTEIQTIARHVLELETRTTSSGDTTSESNELPCLADGGGRDGRSPRTETTVSETGHFSSLSSIEGLCTWFNFDDFSLDRLEE</sequence>
<dbReference type="Pfam" id="PF04082">
    <property type="entry name" value="Fungal_trans"/>
    <property type="match status" value="1"/>
</dbReference>
<dbReference type="CDD" id="cd12148">
    <property type="entry name" value="fungal_TF_MHR"/>
    <property type="match status" value="1"/>
</dbReference>